<dbReference type="OrthoDB" id="1627850at2759"/>
<dbReference type="InterPro" id="IPR045843">
    <property type="entry name" value="IND-like"/>
</dbReference>
<dbReference type="EMBL" id="JADFTS010000005">
    <property type="protein sequence ID" value="KAF9605545.1"/>
    <property type="molecule type" value="Genomic_DNA"/>
</dbReference>
<sequence length="319" mass="34789">MRLSAFAKTSSSISYGGDIKGKSIEEIPVKATSLGEVKGKMHRKDDYAMALPLPPNYRQTSRNQVGFAATSSTVMHAGPSKEVPKGVVLLVNSIQAVKGVFQFGEEKIYNNSGRTSDCGPIDVARDKDATKTDSSTHLVNNNNHKALGRELVPYGENHTLPTAELIQEGCNGFQAPKVTVAVSGSPSKKRASTRRLAADRVRKARITENLKALEKLLPNSGKGNKDAALDDIIDYIKYLQLQVKALSESKLGGEATYDPFVHLEGFGHYLVHQHMLNEPLEEIVGRLMEVNMSAVIQLLETKGLYVMPTSLAEELSKNL</sequence>
<keyword evidence="2" id="KW-0805">Transcription regulation</keyword>
<keyword evidence="7" id="KW-1185">Reference proteome</keyword>
<keyword evidence="4" id="KW-0539">Nucleus</keyword>
<protein>
    <recommendedName>
        <fullName evidence="5">BHLH domain-containing protein</fullName>
    </recommendedName>
</protein>
<comment type="caution">
    <text evidence="6">The sequence shown here is derived from an EMBL/GenBank/DDBJ whole genome shotgun (WGS) entry which is preliminary data.</text>
</comment>
<proteinExistence type="predicted"/>
<feature type="domain" description="BHLH" evidence="5">
    <location>
        <begin position="190"/>
        <end position="239"/>
    </location>
</feature>
<dbReference type="CDD" id="cd11393">
    <property type="entry name" value="bHLH_AtbHLH_like"/>
    <property type="match status" value="1"/>
</dbReference>
<dbReference type="PANTHER" id="PTHR16223">
    <property type="entry name" value="TRANSCRIPTION FACTOR BHLH83-RELATED"/>
    <property type="match status" value="1"/>
</dbReference>
<keyword evidence="3" id="KW-0804">Transcription</keyword>
<dbReference type="GO" id="GO:0046983">
    <property type="term" value="F:protein dimerization activity"/>
    <property type="evidence" value="ECO:0007669"/>
    <property type="project" value="InterPro"/>
</dbReference>
<reference evidence="6 7" key="1">
    <citation type="submission" date="2020-10" db="EMBL/GenBank/DDBJ databases">
        <title>The Coptis chinensis genome and diversification of protoberbering-type alkaloids.</title>
        <authorList>
            <person name="Wang B."/>
            <person name="Shu S."/>
            <person name="Song C."/>
            <person name="Liu Y."/>
        </authorList>
    </citation>
    <scope>NUCLEOTIDE SEQUENCE [LARGE SCALE GENOMIC DNA]</scope>
    <source>
        <strain evidence="6">HL-2020</strain>
        <tissue evidence="6">Leaf</tissue>
    </source>
</reference>
<evidence type="ECO:0000256" key="4">
    <source>
        <dbReference type="ARBA" id="ARBA00023242"/>
    </source>
</evidence>
<dbReference type="GO" id="GO:0000978">
    <property type="term" value="F:RNA polymerase II cis-regulatory region sequence-specific DNA binding"/>
    <property type="evidence" value="ECO:0007669"/>
    <property type="project" value="TreeGrafter"/>
</dbReference>
<evidence type="ECO:0000259" key="5">
    <source>
        <dbReference type="PROSITE" id="PS50888"/>
    </source>
</evidence>
<dbReference type="SUPFAM" id="SSF47459">
    <property type="entry name" value="HLH, helix-loop-helix DNA-binding domain"/>
    <property type="match status" value="1"/>
</dbReference>
<accession>A0A835LS61</accession>
<evidence type="ECO:0000256" key="3">
    <source>
        <dbReference type="ARBA" id="ARBA00023163"/>
    </source>
</evidence>
<dbReference type="PROSITE" id="PS50888">
    <property type="entry name" value="BHLH"/>
    <property type="match status" value="1"/>
</dbReference>
<dbReference type="AlphaFoldDB" id="A0A835LS61"/>
<dbReference type="InterPro" id="IPR036638">
    <property type="entry name" value="HLH_DNA-bd_sf"/>
</dbReference>
<dbReference type="Gene3D" id="4.10.280.10">
    <property type="entry name" value="Helix-loop-helix DNA-binding domain"/>
    <property type="match status" value="1"/>
</dbReference>
<comment type="subcellular location">
    <subcellularLocation>
        <location evidence="1">Nucleus</location>
    </subcellularLocation>
</comment>
<gene>
    <name evidence="6" type="ORF">IFM89_017564</name>
</gene>
<name>A0A835LS61_9MAGN</name>
<dbReference type="GO" id="GO:0000981">
    <property type="term" value="F:DNA-binding transcription factor activity, RNA polymerase II-specific"/>
    <property type="evidence" value="ECO:0007669"/>
    <property type="project" value="TreeGrafter"/>
</dbReference>
<dbReference type="PANTHER" id="PTHR16223:SF109">
    <property type="entry name" value="BHLH DOMAIN-CONTAINING PROTEIN"/>
    <property type="match status" value="1"/>
</dbReference>
<evidence type="ECO:0000313" key="7">
    <source>
        <dbReference type="Proteomes" id="UP000631114"/>
    </source>
</evidence>
<evidence type="ECO:0000256" key="2">
    <source>
        <dbReference type="ARBA" id="ARBA00023015"/>
    </source>
</evidence>
<dbReference type="Proteomes" id="UP000631114">
    <property type="component" value="Unassembled WGS sequence"/>
</dbReference>
<organism evidence="6 7">
    <name type="scientific">Coptis chinensis</name>
    <dbReference type="NCBI Taxonomy" id="261450"/>
    <lineage>
        <taxon>Eukaryota</taxon>
        <taxon>Viridiplantae</taxon>
        <taxon>Streptophyta</taxon>
        <taxon>Embryophyta</taxon>
        <taxon>Tracheophyta</taxon>
        <taxon>Spermatophyta</taxon>
        <taxon>Magnoliopsida</taxon>
        <taxon>Ranunculales</taxon>
        <taxon>Ranunculaceae</taxon>
        <taxon>Coptidoideae</taxon>
        <taxon>Coptis</taxon>
    </lineage>
</organism>
<dbReference type="InterPro" id="IPR011598">
    <property type="entry name" value="bHLH_dom"/>
</dbReference>
<dbReference type="InterPro" id="IPR045239">
    <property type="entry name" value="bHLH95_bHLH"/>
</dbReference>
<evidence type="ECO:0000256" key="1">
    <source>
        <dbReference type="ARBA" id="ARBA00004123"/>
    </source>
</evidence>
<dbReference type="GO" id="GO:0005634">
    <property type="term" value="C:nucleus"/>
    <property type="evidence" value="ECO:0007669"/>
    <property type="project" value="UniProtKB-SubCell"/>
</dbReference>
<evidence type="ECO:0000313" key="6">
    <source>
        <dbReference type="EMBL" id="KAF9605545.1"/>
    </source>
</evidence>